<accession>A0A7K4JJS0</accession>
<keyword evidence="4" id="KW-0677">Repeat</keyword>
<dbReference type="InterPro" id="IPR003599">
    <property type="entry name" value="Ig_sub"/>
</dbReference>
<feature type="domain" description="Ig-like" evidence="11">
    <location>
        <begin position="1302"/>
        <end position="1394"/>
    </location>
</feature>
<dbReference type="Proteomes" id="UP000531151">
    <property type="component" value="Unassembled WGS sequence"/>
</dbReference>
<dbReference type="InterPro" id="IPR003598">
    <property type="entry name" value="Ig_sub2"/>
</dbReference>
<protein>
    <recommendedName>
        <fullName evidence="8">Myomesin-3</fullName>
    </recommendedName>
    <alternativeName>
        <fullName evidence="9">Myomesin family member 3</fullName>
    </alternativeName>
</protein>
<dbReference type="SMART" id="SM00408">
    <property type="entry name" value="IGc2"/>
    <property type="match status" value="3"/>
</dbReference>
<dbReference type="GO" id="GO:0031430">
    <property type="term" value="C:M band"/>
    <property type="evidence" value="ECO:0007669"/>
    <property type="project" value="TreeGrafter"/>
</dbReference>
<dbReference type="InterPro" id="IPR036116">
    <property type="entry name" value="FN3_sf"/>
</dbReference>
<dbReference type="SMART" id="SM00409">
    <property type="entry name" value="IG"/>
    <property type="match status" value="5"/>
</dbReference>
<dbReference type="InterPro" id="IPR013098">
    <property type="entry name" value="Ig_I-set"/>
</dbReference>
<gene>
    <name evidence="13" type="primary">Myom3</name>
    <name evidence="13" type="ORF">GEOCAL_R12292</name>
</gene>
<keyword evidence="6" id="KW-0393">Immunoglobulin domain</keyword>
<evidence type="ECO:0000256" key="8">
    <source>
        <dbReference type="ARBA" id="ARBA00071819"/>
    </source>
</evidence>
<evidence type="ECO:0000256" key="9">
    <source>
        <dbReference type="ARBA" id="ARBA00082261"/>
    </source>
</evidence>
<dbReference type="FunFam" id="2.60.40.10:FF:000069">
    <property type="entry name" value="Alpha-protein kinase 3"/>
    <property type="match status" value="1"/>
</dbReference>
<dbReference type="CDD" id="cd00096">
    <property type="entry name" value="Ig"/>
    <property type="match status" value="1"/>
</dbReference>
<comment type="function">
    <text evidence="7">May link the intermediate filament cytoskeleton to the M-disk of the myofibrils in striated muscle.</text>
</comment>
<feature type="domain" description="Fibronectin type-III" evidence="12">
    <location>
        <begin position="349"/>
        <end position="444"/>
    </location>
</feature>
<dbReference type="InterPro" id="IPR003961">
    <property type="entry name" value="FN3_dom"/>
</dbReference>
<evidence type="ECO:0000313" key="13">
    <source>
        <dbReference type="EMBL" id="NWH65485.1"/>
    </source>
</evidence>
<dbReference type="SUPFAM" id="SSF48726">
    <property type="entry name" value="Immunoglobulin"/>
    <property type="match status" value="6"/>
</dbReference>
<dbReference type="Gene3D" id="2.60.40.10">
    <property type="entry name" value="Immunoglobulins"/>
    <property type="match status" value="12"/>
</dbReference>
<feature type="domain" description="Ig-like" evidence="11">
    <location>
        <begin position="1095"/>
        <end position="1180"/>
    </location>
</feature>
<comment type="caution">
    <text evidence="13">The sequence shown here is derived from an EMBL/GenBank/DDBJ whole genome shotgun (WGS) entry which is preliminary data.</text>
</comment>
<dbReference type="OrthoDB" id="9936265at2759"/>
<feature type="domain" description="Fibronectin type-III" evidence="12">
    <location>
        <begin position="779"/>
        <end position="876"/>
    </location>
</feature>
<dbReference type="FunFam" id="2.60.40.10:FF:000821">
    <property type="entry name" value="Myomesin 3"/>
    <property type="match status" value="1"/>
</dbReference>
<evidence type="ECO:0000256" key="1">
    <source>
        <dbReference type="ARBA" id="ARBA00004496"/>
    </source>
</evidence>
<evidence type="ECO:0000256" key="3">
    <source>
        <dbReference type="ARBA" id="ARBA00022490"/>
    </source>
</evidence>
<feature type="non-terminal residue" evidence="13">
    <location>
        <position position="1"/>
    </location>
</feature>
<evidence type="ECO:0000259" key="11">
    <source>
        <dbReference type="PROSITE" id="PS50835"/>
    </source>
</evidence>
<dbReference type="InterPro" id="IPR050964">
    <property type="entry name" value="Striated_Muscle_Regulatory"/>
</dbReference>
<feature type="domain" description="Fibronectin type-III" evidence="12">
    <location>
        <begin position="674"/>
        <end position="772"/>
    </location>
</feature>
<dbReference type="GO" id="GO:0045214">
    <property type="term" value="P:sarcomere organization"/>
    <property type="evidence" value="ECO:0007669"/>
    <property type="project" value="TreeGrafter"/>
</dbReference>
<dbReference type="PANTHER" id="PTHR13817">
    <property type="entry name" value="TITIN"/>
    <property type="match status" value="1"/>
</dbReference>
<dbReference type="PANTHER" id="PTHR13817:SF89">
    <property type="entry name" value="MYOMESIN-3"/>
    <property type="match status" value="1"/>
</dbReference>
<dbReference type="FunFam" id="2.60.40.10:FF:000745">
    <property type="entry name" value="Myomesin 3"/>
    <property type="match status" value="1"/>
</dbReference>
<dbReference type="FunFam" id="2.60.40.10:FF:000192">
    <property type="entry name" value="Myomesin 1"/>
    <property type="match status" value="1"/>
</dbReference>
<feature type="domain" description="Ig-like" evidence="11">
    <location>
        <begin position="257"/>
        <end position="318"/>
    </location>
</feature>
<keyword evidence="14" id="KW-1185">Reference proteome</keyword>
<feature type="domain" description="Fibronectin type-III" evidence="12">
    <location>
        <begin position="477"/>
        <end position="572"/>
    </location>
</feature>
<evidence type="ECO:0000256" key="5">
    <source>
        <dbReference type="ARBA" id="ARBA00023054"/>
    </source>
</evidence>
<feature type="domain" description="Ig-like" evidence="11">
    <location>
        <begin position="127"/>
        <end position="214"/>
    </location>
</feature>
<dbReference type="SMART" id="SM00060">
    <property type="entry name" value="FN3"/>
    <property type="match status" value="5"/>
</dbReference>
<dbReference type="SUPFAM" id="SSF49265">
    <property type="entry name" value="Fibronectin type III"/>
    <property type="match status" value="3"/>
</dbReference>
<dbReference type="FunFam" id="2.60.40.10:FF:000134">
    <property type="entry name" value="Myomesin 1"/>
    <property type="match status" value="1"/>
</dbReference>
<sequence>HHREDEQKEERQQSLQMTSMTRKKKFKTSEEEETFSPSELSIAAALALTSEVSQDYKLRRKAATLELDQRGQKRVWFGNDMEKLEKEVIRNCKLLRMRADQKALRRKAVEKARMEKEHIELCLGRSPMFWIPLRAHAVWERMEVTLACTVLASPLSQVTWYKNGIRIDPHLAPPGKYKIKTKFGMLTLYISRCSMDDSAEYSVEVKNQYGKAFSFATVLVRKYYGKESGFDSEIYRRSLLAREADFAFPLKPLFSREREPFTLSCYFSSDLLEHQQDITWFRDGELLLNSECQELKYQDREASLMASYVYKEDEGFYTIRVPSLDGYKEQTTYVFVRDAAAETAGAPGSPLNVKCNDVNKDCLILTWVPPSDNGRSPILGYYIEWCVAGSEDWVPYNDKPVRTCRYPVLGLAEGQTYQFRVKAVNKEGISHPSKSSDSVTTYDPCKDKRVTVIPYDGGRTIEIFKDDLEGHIKIPLPPTNVHVSEVREDYVALAWDEPDPRGREPLNYYVEKSNAGSNSWQMVNLDMPVNSPRFALFDLVKGKSYCFRVRSVNKYGISEPSLPSEPVKAGAKLAPLPPPSQVLAFRDTKTSVVLQWDKLKDGLEPLGYYIYCRETGTKEWQTVNNKPVTCNEFTVPGLQPGKEYVFCVRSVSEAGLSERSPETDPIVVRAAIARPSAPYGFVLLNCGKADMTIGWKHPKRTGGTKILGYFLDQHDTSEPDWHEVNIQPIPQCAYTVSNLEEGHLYEFRACAMNMAGVGEVSEPSDLFKCEEWTMPEPGPPYDVRCTEVRDTSLKLHWEAPLYTGAGPVTGYYADVCEEGSEEWKQINKQSIAPTHMKVSDLETGKCYSFRVRALNKAGIGPPSLPSDPVVAKTKPGTNEIELGVDEEGFIYMAFEAPEKNDASEFTWSKDYKGPPDADRVQTEDKGNKSKLILKEPSEKDLGIYSVEVTDVDDDISASCTLTKEDLENLLKRSHEIRNPLIKLISGWNIDILEKGEVRLWLEVEKLSPNAELHLIFNDKELTSTPTHKINFVKEKGLIELIIEDFCDDDKGMYTAQLQDGKAKNQFTLALVDECFANIAEQTDAKRREWKKKQGPHFIENLKWKVTENCEALLTCKAMNLRKDTSFQWFFNNKARAGSAFDPQTGIGTLHIKKITKADEGQYKALVADDRGEDHTELNLTKGAFEDLLKELCRISALSATPLKIQPTEEGIKIYTDVKYYTDYMKTTWHHKDKQLEIRDRLKAGSTMNQIWLHILNPTDADKGKYTLELFDGNTSHKLSTDLSGRGTDTLINKLKGYICSFPGRARVVQGLPDVATIMEDKTLCLTCCVSGDPYPEITWFKNEKVIIFKDRYKMEVKGTVVTITIEKVCNEDTGKYSIYVKNKYGSETGQVTISVYKHGEIPIGMKEE</sequence>
<comment type="subunit">
    <text evidence="2">Homodimer.</text>
</comment>
<evidence type="ECO:0000256" key="10">
    <source>
        <dbReference type="SAM" id="MobiDB-lite"/>
    </source>
</evidence>
<evidence type="ECO:0000259" key="12">
    <source>
        <dbReference type="PROSITE" id="PS50853"/>
    </source>
</evidence>
<dbReference type="Pfam" id="PF00041">
    <property type="entry name" value="fn3"/>
    <property type="match status" value="5"/>
</dbReference>
<reference evidence="13 14" key="1">
    <citation type="submission" date="2019-09" db="EMBL/GenBank/DDBJ databases">
        <title>Bird 10,000 Genomes (B10K) Project - Family phase.</title>
        <authorList>
            <person name="Zhang G."/>
        </authorList>
    </citation>
    <scope>NUCLEOTIDE SEQUENCE [LARGE SCALE GENOMIC DNA]</scope>
    <source>
        <strain evidence="13">B10K-CU-031-07</strain>
        <tissue evidence="13">Muscle</tissue>
    </source>
</reference>
<dbReference type="FunFam" id="2.60.40.10:FF:000233">
    <property type="entry name" value="Myomesin 1"/>
    <property type="match status" value="1"/>
</dbReference>
<feature type="compositionally biased region" description="Basic and acidic residues" evidence="10">
    <location>
        <begin position="1"/>
        <end position="12"/>
    </location>
</feature>
<dbReference type="FunFam" id="2.60.40.10:FF:000029">
    <property type="entry name" value="Myomesin 1"/>
    <property type="match status" value="3"/>
</dbReference>
<evidence type="ECO:0000256" key="7">
    <source>
        <dbReference type="ARBA" id="ARBA00053644"/>
    </source>
</evidence>
<dbReference type="PROSITE" id="PS50853">
    <property type="entry name" value="FN3"/>
    <property type="match status" value="5"/>
</dbReference>
<comment type="subcellular location">
    <subcellularLocation>
        <location evidence="1">Cytoplasm</location>
    </subcellularLocation>
</comment>
<dbReference type="PROSITE" id="PS50835">
    <property type="entry name" value="IG_LIKE"/>
    <property type="match status" value="4"/>
</dbReference>
<name>A0A7K4JJS0_GEOCA</name>
<dbReference type="CDD" id="cd00063">
    <property type="entry name" value="FN3"/>
    <property type="match status" value="5"/>
</dbReference>
<dbReference type="InterPro" id="IPR013783">
    <property type="entry name" value="Ig-like_fold"/>
</dbReference>
<proteinExistence type="predicted"/>
<feature type="non-terminal residue" evidence="13">
    <location>
        <position position="1408"/>
    </location>
</feature>
<dbReference type="Pfam" id="PF07679">
    <property type="entry name" value="I-set"/>
    <property type="match status" value="2"/>
</dbReference>
<feature type="domain" description="Fibronectin type-III" evidence="12">
    <location>
        <begin position="578"/>
        <end position="671"/>
    </location>
</feature>
<feature type="region of interest" description="Disordered" evidence="10">
    <location>
        <begin position="1"/>
        <end position="37"/>
    </location>
</feature>
<keyword evidence="3" id="KW-0963">Cytoplasm</keyword>
<dbReference type="FunFam" id="2.60.40.10:FF:000124">
    <property type="entry name" value="Myomesin 1"/>
    <property type="match status" value="1"/>
</dbReference>
<dbReference type="FunFam" id="2.60.40.10:FF:000197">
    <property type="entry name" value="Myomesin 1"/>
    <property type="match status" value="1"/>
</dbReference>
<dbReference type="EMBL" id="VWPV01027756">
    <property type="protein sequence ID" value="NWH65485.1"/>
    <property type="molecule type" value="Genomic_DNA"/>
</dbReference>
<evidence type="ECO:0000256" key="4">
    <source>
        <dbReference type="ARBA" id="ARBA00022737"/>
    </source>
</evidence>
<dbReference type="InterPro" id="IPR007110">
    <property type="entry name" value="Ig-like_dom"/>
</dbReference>
<dbReference type="InterPro" id="IPR036179">
    <property type="entry name" value="Ig-like_dom_sf"/>
</dbReference>
<dbReference type="PRINTS" id="PR00014">
    <property type="entry name" value="FNTYPEIII"/>
</dbReference>
<organism evidence="13 14">
    <name type="scientific">Geococcyx californianus</name>
    <name type="common">Greater roadrunner</name>
    <name type="synonym">Saurothera californiana</name>
    <dbReference type="NCBI Taxonomy" id="8947"/>
    <lineage>
        <taxon>Eukaryota</taxon>
        <taxon>Metazoa</taxon>
        <taxon>Chordata</taxon>
        <taxon>Craniata</taxon>
        <taxon>Vertebrata</taxon>
        <taxon>Euteleostomi</taxon>
        <taxon>Archelosauria</taxon>
        <taxon>Archosauria</taxon>
        <taxon>Dinosauria</taxon>
        <taxon>Saurischia</taxon>
        <taxon>Theropoda</taxon>
        <taxon>Coelurosauria</taxon>
        <taxon>Aves</taxon>
        <taxon>Neognathae</taxon>
        <taxon>Neoaves</taxon>
        <taxon>Otidimorphae</taxon>
        <taxon>Cuculiformes</taxon>
        <taxon>Neomorphidae</taxon>
        <taxon>Geococcyx</taxon>
    </lineage>
</organism>
<evidence type="ECO:0000313" key="14">
    <source>
        <dbReference type="Proteomes" id="UP000531151"/>
    </source>
</evidence>
<evidence type="ECO:0000256" key="2">
    <source>
        <dbReference type="ARBA" id="ARBA00011738"/>
    </source>
</evidence>
<keyword evidence="5" id="KW-0175">Coiled coil</keyword>
<evidence type="ECO:0000256" key="6">
    <source>
        <dbReference type="ARBA" id="ARBA00023319"/>
    </source>
</evidence>